<dbReference type="Pfam" id="PF13359">
    <property type="entry name" value="DDE_Tnp_4"/>
    <property type="match status" value="1"/>
</dbReference>
<dbReference type="GO" id="GO:0046872">
    <property type="term" value="F:metal ion binding"/>
    <property type="evidence" value="ECO:0007669"/>
    <property type="project" value="UniProtKB-KW"/>
</dbReference>
<dbReference type="OrthoDB" id="4311726at2"/>
<organism evidence="5 6">
    <name type="scientific">Spongiactinospora rosea</name>
    <dbReference type="NCBI Taxonomy" id="2248750"/>
    <lineage>
        <taxon>Bacteria</taxon>
        <taxon>Bacillati</taxon>
        <taxon>Actinomycetota</taxon>
        <taxon>Actinomycetes</taxon>
        <taxon>Streptosporangiales</taxon>
        <taxon>Streptosporangiaceae</taxon>
        <taxon>Spongiactinospora</taxon>
    </lineage>
</organism>
<accession>A0A366LVZ6</accession>
<proteinExistence type="predicted"/>
<sequence length="81" mass="8927">MADKDYPGTGSMVVTPYRGKGKLERQKQANRAHARLRGAGERANAQLKSWAILCRLRCSPCKAGHLCRAIAVLQNYETARG</sequence>
<gene>
    <name evidence="5" type="ORF">DP939_23120</name>
</gene>
<evidence type="ECO:0000256" key="2">
    <source>
        <dbReference type="ARBA" id="ARBA00022723"/>
    </source>
</evidence>
<evidence type="ECO:0000313" key="6">
    <source>
        <dbReference type="Proteomes" id="UP000253303"/>
    </source>
</evidence>
<dbReference type="EMBL" id="QMEY01000010">
    <property type="protein sequence ID" value="RBQ17760.1"/>
    <property type="molecule type" value="Genomic_DNA"/>
</dbReference>
<feature type="region of interest" description="Disordered" evidence="3">
    <location>
        <begin position="1"/>
        <end position="28"/>
    </location>
</feature>
<keyword evidence="2" id="KW-0479">Metal-binding</keyword>
<evidence type="ECO:0000256" key="1">
    <source>
        <dbReference type="ARBA" id="ARBA00001968"/>
    </source>
</evidence>
<evidence type="ECO:0000313" key="5">
    <source>
        <dbReference type="EMBL" id="RBQ17760.1"/>
    </source>
</evidence>
<keyword evidence="6" id="KW-1185">Reference proteome</keyword>
<protein>
    <recommendedName>
        <fullName evidence="4">DDE Tnp4 domain-containing protein</fullName>
    </recommendedName>
</protein>
<reference evidence="5 6" key="1">
    <citation type="submission" date="2018-06" db="EMBL/GenBank/DDBJ databases">
        <title>Sphaerisporangium craniellae sp. nov., isolated from a marine sponge in the South China Sea.</title>
        <authorList>
            <person name="Li L."/>
        </authorList>
    </citation>
    <scope>NUCLEOTIDE SEQUENCE [LARGE SCALE GENOMIC DNA]</scope>
    <source>
        <strain evidence="5 6">LHW63015</strain>
    </source>
</reference>
<dbReference type="Proteomes" id="UP000253303">
    <property type="component" value="Unassembled WGS sequence"/>
</dbReference>
<dbReference type="RefSeq" id="WP_113982856.1">
    <property type="nucleotide sequence ID" value="NZ_QMEY01000010.1"/>
</dbReference>
<dbReference type="AlphaFoldDB" id="A0A366LVZ6"/>
<feature type="domain" description="DDE Tnp4" evidence="4">
    <location>
        <begin position="1"/>
        <end position="75"/>
    </location>
</feature>
<dbReference type="InterPro" id="IPR027806">
    <property type="entry name" value="HARBI1_dom"/>
</dbReference>
<comment type="caution">
    <text evidence="5">The sequence shown here is derived from an EMBL/GenBank/DDBJ whole genome shotgun (WGS) entry which is preliminary data.</text>
</comment>
<name>A0A366LVZ6_9ACTN</name>
<comment type="cofactor">
    <cofactor evidence="1">
        <name>a divalent metal cation</name>
        <dbReference type="ChEBI" id="CHEBI:60240"/>
    </cofactor>
</comment>
<evidence type="ECO:0000259" key="4">
    <source>
        <dbReference type="Pfam" id="PF13359"/>
    </source>
</evidence>
<evidence type="ECO:0000256" key="3">
    <source>
        <dbReference type="SAM" id="MobiDB-lite"/>
    </source>
</evidence>